<gene>
    <name evidence="1" type="ORF">METZ01_LOCUS503244</name>
</gene>
<evidence type="ECO:0000313" key="1">
    <source>
        <dbReference type="EMBL" id="SVE50390.1"/>
    </source>
</evidence>
<protein>
    <submittedName>
        <fullName evidence="1">Uncharacterized protein</fullName>
    </submittedName>
</protein>
<reference evidence="1" key="1">
    <citation type="submission" date="2018-05" db="EMBL/GenBank/DDBJ databases">
        <authorList>
            <person name="Lanie J.A."/>
            <person name="Ng W.-L."/>
            <person name="Kazmierczak K.M."/>
            <person name="Andrzejewski T.M."/>
            <person name="Davidsen T.M."/>
            <person name="Wayne K.J."/>
            <person name="Tettelin H."/>
            <person name="Glass J.I."/>
            <person name="Rusch D."/>
            <person name="Podicherti R."/>
            <person name="Tsui H.-C.T."/>
            <person name="Winkler M.E."/>
        </authorList>
    </citation>
    <scope>NUCLEOTIDE SEQUENCE</scope>
</reference>
<sequence>MLLTYLLKVFNKQELDCLSGEDHNSISPSKNISIKYIDSVNSDESIERIRDTNPDL</sequence>
<dbReference type="EMBL" id="UINC01221874">
    <property type="protein sequence ID" value="SVE50390.1"/>
    <property type="molecule type" value="Genomic_DNA"/>
</dbReference>
<feature type="non-terminal residue" evidence="1">
    <location>
        <position position="56"/>
    </location>
</feature>
<name>A0A383E1U0_9ZZZZ</name>
<accession>A0A383E1U0</accession>
<organism evidence="1">
    <name type="scientific">marine metagenome</name>
    <dbReference type="NCBI Taxonomy" id="408172"/>
    <lineage>
        <taxon>unclassified sequences</taxon>
        <taxon>metagenomes</taxon>
        <taxon>ecological metagenomes</taxon>
    </lineage>
</organism>
<dbReference type="AlphaFoldDB" id="A0A383E1U0"/>
<proteinExistence type="predicted"/>